<dbReference type="GO" id="GO:0009245">
    <property type="term" value="P:lipid A biosynthetic process"/>
    <property type="evidence" value="ECO:0007669"/>
    <property type="project" value="UniProtKB-KW"/>
</dbReference>
<proteinExistence type="predicted"/>
<dbReference type="EC" id="2.4.1.182" evidence="1"/>
<evidence type="ECO:0000256" key="7">
    <source>
        <dbReference type="ARBA" id="ARBA00048975"/>
    </source>
</evidence>
<keyword evidence="2" id="KW-0444">Lipid biosynthesis</keyword>
<protein>
    <recommendedName>
        <fullName evidence="1">lipid-A-disaccharide synthase</fullName>
        <ecNumber evidence="1">2.4.1.182</ecNumber>
    </recommendedName>
</protein>
<dbReference type="STRING" id="1088818.A0A2I0AQY2"/>
<dbReference type="InterPro" id="IPR003835">
    <property type="entry name" value="Glyco_trans_19"/>
</dbReference>
<evidence type="ECO:0000256" key="4">
    <source>
        <dbReference type="ARBA" id="ARBA00022676"/>
    </source>
</evidence>
<evidence type="ECO:0000256" key="5">
    <source>
        <dbReference type="ARBA" id="ARBA00022679"/>
    </source>
</evidence>
<dbReference type="PANTHER" id="PTHR30372">
    <property type="entry name" value="LIPID-A-DISACCHARIDE SYNTHASE"/>
    <property type="match status" value="1"/>
</dbReference>
<evidence type="ECO:0000313" key="8">
    <source>
        <dbReference type="EMBL" id="PKA57950.1"/>
    </source>
</evidence>
<dbReference type="Pfam" id="PF02684">
    <property type="entry name" value="LpxB"/>
    <property type="match status" value="1"/>
</dbReference>
<keyword evidence="3" id="KW-0441">Lipid A biosynthesis</keyword>
<dbReference type="EMBL" id="KZ451959">
    <property type="protein sequence ID" value="PKA57950.1"/>
    <property type="molecule type" value="Genomic_DNA"/>
</dbReference>
<evidence type="ECO:0000256" key="2">
    <source>
        <dbReference type="ARBA" id="ARBA00022516"/>
    </source>
</evidence>
<gene>
    <name evidence="8" type="primary">LPXB</name>
    <name evidence="8" type="ORF">AXF42_Ash012489</name>
</gene>
<accession>A0A2I0AQY2</accession>
<sequence>MASLKRISSFPVRFAGVGGSGFHRSLYSAAAIPLMCQEGLQSLFPMEDIAVMGIFELLPYLKKIRVRLKDAIDAAMLFQPHVVVTVDSKGFSFRLLNGIKARHTCNKDRPVHVHYVAPSFWAWKGGERRLGKLAEFIDHMLCILPFEEGVCRLNGIAASYIGHPLVEDVLHLDMELHPHSGKWRFQGNNDAFRQQHGIPPGNLSFLYSKPVCKKCTANSYPLPYHVISLVGVRGPLPLPPLKVVGHLAHHHRVLTSPLRNYS</sequence>
<evidence type="ECO:0000256" key="6">
    <source>
        <dbReference type="ARBA" id="ARBA00023098"/>
    </source>
</evidence>
<evidence type="ECO:0000256" key="1">
    <source>
        <dbReference type="ARBA" id="ARBA00012687"/>
    </source>
</evidence>
<dbReference type="GO" id="GO:0016020">
    <property type="term" value="C:membrane"/>
    <property type="evidence" value="ECO:0007669"/>
    <property type="project" value="GOC"/>
</dbReference>
<comment type="catalytic activity">
    <reaction evidence="7">
        <text>a lipid X + a UDP-2-N,3-O-bis[(3R)-3-hydroxyacyl]-alpha-D-glucosamine = a lipid A disaccharide + UDP + H(+)</text>
        <dbReference type="Rhea" id="RHEA:67828"/>
        <dbReference type="ChEBI" id="CHEBI:15378"/>
        <dbReference type="ChEBI" id="CHEBI:58223"/>
        <dbReference type="ChEBI" id="CHEBI:137748"/>
        <dbReference type="ChEBI" id="CHEBI:176338"/>
        <dbReference type="ChEBI" id="CHEBI:176343"/>
        <dbReference type="EC" id="2.4.1.182"/>
    </reaction>
</comment>
<keyword evidence="4 8" id="KW-0328">Glycosyltransferase</keyword>
<dbReference type="OrthoDB" id="2419at2759"/>
<name>A0A2I0AQY2_9ASPA</name>
<keyword evidence="6" id="KW-0443">Lipid metabolism</keyword>
<dbReference type="Proteomes" id="UP000236161">
    <property type="component" value="Unassembled WGS sequence"/>
</dbReference>
<evidence type="ECO:0000256" key="3">
    <source>
        <dbReference type="ARBA" id="ARBA00022556"/>
    </source>
</evidence>
<keyword evidence="5 8" id="KW-0808">Transferase</keyword>
<keyword evidence="9" id="KW-1185">Reference proteome</keyword>
<dbReference type="GO" id="GO:0005543">
    <property type="term" value="F:phospholipid binding"/>
    <property type="evidence" value="ECO:0007669"/>
    <property type="project" value="TreeGrafter"/>
</dbReference>
<evidence type="ECO:0000313" key="9">
    <source>
        <dbReference type="Proteomes" id="UP000236161"/>
    </source>
</evidence>
<reference evidence="8 9" key="1">
    <citation type="journal article" date="2017" name="Nature">
        <title>The Apostasia genome and the evolution of orchids.</title>
        <authorList>
            <person name="Zhang G.Q."/>
            <person name="Liu K.W."/>
            <person name="Li Z."/>
            <person name="Lohaus R."/>
            <person name="Hsiao Y.Y."/>
            <person name="Niu S.C."/>
            <person name="Wang J.Y."/>
            <person name="Lin Y.C."/>
            <person name="Xu Q."/>
            <person name="Chen L.J."/>
            <person name="Yoshida K."/>
            <person name="Fujiwara S."/>
            <person name="Wang Z.W."/>
            <person name="Zhang Y.Q."/>
            <person name="Mitsuda N."/>
            <person name="Wang M."/>
            <person name="Liu G.H."/>
            <person name="Pecoraro L."/>
            <person name="Huang H.X."/>
            <person name="Xiao X.J."/>
            <person name="Lin M."/>
            <person name="Wu X.Y."/>
            <person name="Wu W.L."/>
            <person name="Chen Y.Y."/>
            <person name="Chang S.B."/>
            <person name="Sakamoto S."/>
            <person name="Ohme-Takagi M."/>
            <person name="Yagi M."/>
            <person name="Zeng S.J."/>
            <person name="Shen C.Y."/>
            <person name="Yeh C.M."/>
            <person name="Luo Y.B."/>
            <person name="Tsai W.C."/>
            <person name="Van de Peer Y."/>
            <person name="Liu Z.J."/>
        </authorList>
    </citation>
    <scope>NUCLEOTIDE SEQUENCE [LARGE SCALE GENOMIC DNA]</scope>
    <source>
        <strain evidence="9">cv. Shenzhen</strain>
        <tissue evidence="8">Stem</tissue>
    </source>
</reference>
<dbReference type="GO" id="GO:0008915">
    <property type="term" value="F:lipid-A-disaccharide synthase activity"/>
    <property type="evidence" value="ECO:0007669"/>
    <property type="project" value="UniProtKB-EC"/>
</dbReference>
<dbReference type="AlphaFoldDB" id="A0A2I0AQY2"/>
<dbReference type="PANTHER" id="PTHR30372:SF4">
    <property type="entry name" value="LIPID-A-DISACCHARIDE SYNTHASE, MITOCHONDRIAL-RELATED"/>
    <property type="match status" value="1"/>
</dbReference>
<organism evidence="8 9">
    <name type="scientific">Apostasia shenzhenica</name>
    <dbReference type="NCBI Taxonomy" id="1088818"/>
    <lineage>
        <taxon>Eukaryota</taxon>
        <taxon>Viridiplantae</taxon>
        <taxon>Streptophyta</taxon>
        <taxon>Embryophyta</taxon>
        <taxon>Tracheophyta</taxon>
        <taxon>Spermatophyta</taxon>
        <taxon>Magnoliopsida</taxon>
        <taxon>Liliopsida</taxon>
        <taxon>Asparagales</taxon>
        <taxon>Orchidaceae</taxon>
        <taxon>Apostasioideae</taxon>
        <taxon>Apostasia</taxon>
    </lineage>
</organism>